<dbReference type="AlphaFoldDB" id="A0A3N5AWA8"/>
<evidence type="ECO:0000313" key="1">
    <source>
        <dbReference type="EMBL" id="RPF49506.1"/>
    </source>
</evidence>
<dbReference type="EMBL" id="RKRE01000001">
    <property type="protein sequence ID" value="RPF49506.1"/>
    <property type="molecule type" value="Genomic_DNA"/>
</dbReference>
<name>A0A3N5AWA8_9THEO</name>
<proteinExistence type="predicted"/>
<dbReference type="Proteomes" id="UP000282654">
    <property type="component" value="Unassembled WGS sequence"/>
</dbReference>
<keyword evidence="2" id="KW-1185">Reference proteome</keyword>
<accession>A0A3N5AWA8</accession>
<evidence type="ECO:0000313" key="2">
    <source>
        <dbReference type="Proteomes" id="UP000282654"/>
    </source>
</evidence>
<sequence>MERCCINCINVRKAQKGLPYVACAYWSLNSFEKFLDLEKKPEQIYSGWADLRSYPEGNGSGLITNNCVIIRQHDVCSLFKSRLIGIN</sequence>
<gene>
    <name evidence="1" type="ORF">EDD75_0322</name>
</gene>
<comment type="caution">
    <text evidence="1">The sequence shown here is derived from an EMBL/GenBank/DDBJ whole genome shotgun (WGS) entry which is preliminary data.</text>
</comment>
<organism evidence="1 2">
    <name type="scientific">Thermodesulfitimonas autotrophica</name>
    <dbReference type="NCBI Taxonomy" id="1894989"/>
    <lineage>
        <taxon>Bacteria</taxon>
        <taxon>Bacillati</taxon>
        <taxon>Bacillota</taxon>
        <taxon>Clostridia</taxon>
        <taxon>Thermoanaerobacterales</taxon>
        <taxon>Thermoanaerobacteraceae</taxon>
        <taxon>Thermodesulfitimonas</taxon>
    </lineage>
</organism>
<protein>
    <submittedName>
        <fullName evidence="1">Uncharacterized protein</fullName>
    </submittedName>
</protein>
<reference evidence="1 2" key="1">
    <citation type="submission" date="2018-11" db="EMBL/GenBank/DDBJ databases">
        <title>Genomic Encyclopedia of Type Strains, Phase IV (KMG-IV): sequencing the most valuable type-strain genomes for metagenomic binning, comparative biology and taxonomic classification.</title>
        <authorList>
            <person name="Goeker M."/>
        </authorList>
    </citation>
    <scope>NUCLEOTIDE SEQUENCE [LARGE SCALE GENOMIC DNA]</scope>
    <source>
        <strain evidence="1 2">DSM 102936</strain>
    </source>
</reference>